<keyword evidence="2" id="KW-1185">Reference proteome</keyword>
<sequence length="187" mass="19658">MTEAPATLHEKSGPLYAVVRELEAHASESGWDQPERLFAIADTADLVQREPALAQALGLDASSGAFTPIEQDALGAGQSLEDVLARITWPAEVAGVAAIAERLVLPPGADDAIPEDPTGATEYAANHPDRQEVRIVAAALRTGESACALRLRSHDSDELVLAGPDLVPGLLMQLHATLDLEETAADE</sequence>
<organism evidence="1 2">
    <name type="scientific">Nocardioides marmoriginsengisoli</name>
    <dbReference type="NCBI Taxonomy" id="661483"/>
    <lineage>
        <taxon>Bacteria</taxon>
        <taxon>Bacillati</taxon>
        <taxon>Actinomycetota</taxon>
        <taxon>Actinomycetes</taxon>
        <taxon>Propionibacteriales</taxon>
        <taxon>Nocardioidaceae</taxon>
        <taxon>Nocardioides</taxon>
    </lineage>
</organism>
<dbReference type="EMBL" id="RJSE01000007">
    <property type="protein sequence ID" value="RNL63369.1"/>
    <property type="molecule type" value="Genomic_DNA"/>
</dbReference>
<comment type="caution">
    <text evidence="1">The sequence shown here is derived from an EMBL/GenBank/DDBJ whole genome shotgun (WGS) entry which is preliminary data.</text>
</comment>
<evidence type="ECO:0000313" key="2">
    <source>
        <dbReference type="Proteomes" id="UP000267128"/>
    </source>
</evidence>
<reference evidence="1 2" key="1">
    <citation type="submission" date="2018-11" db="EMBL/GenBank/DDBJ databases">
        <authorList>
            <person name="Li F."/>
        </authorList>
    </citation>
    <scope>NUCLEOTIDE SEQUENCE [LARGE SCALE GENOMIC DNA]</scope>
    <source>
        <strain evidence="1 2">Gsoil 097</strain>
    </source>
</reference>
<proteinExistence type="predicted"/>
<dbReference type="InterPro" id="IPR047681">
    <property type="entry name" value="PPA1309-like"/>
</dbReference>
<accession>A0A3N0CJ55</accession>
<dbReference type="RefSeq" id="WP_123228657.1">
    <property type="nucleotide sequence ID" value="NZ_RJSE01000007.1"/>
</dbReference>
<evidence type="ECO:0000313" key="1">
    <source>
        <dbReference type="EMBL" id="RNL63369.1"/>
    </source>
</evidence>
<name>A0A3N0CJ55_9ACTN</name>
<protein>
    <submittedName>
        <fullName evidence="1">Uncharacterized protein</fullName>
    </submittedName>
</protein>
<dbReference type="OrthoDB" id="3266223at2"/>
<dbReference type="Proteomes" id="UP000267128">
    <property type="component" value="Unassembled WGS sequence"/>
</dbReference>
<dbReference type="NCBIfam" id="NF040618">
    <property type="entry name" value="PPA1309_fam"/>
    <property type="match status" value="1"/>
</dbReference>
<gene>
    <name evidence="1" type="ORF">EFK50_13010</name>
</gene>
<dbReference type="AlphaFoldDB" id="A0A3N0CJ55"/>